<gene>
    <name evidence="1" type="ORF">ACI1P1_17030</name>
</gene>
<proteinExistence type="predicted"/>
<name>A0ACC7NZ22_9BACL</name>
<keyword evidence="2" id="KW-1185">Reference proteome</keyword>
<evidence type="ECO:0000313" key="2">
    <source>
        <dbReference type="Proteomes" id="UP001631969"/>
    </source>
</evidence>
<dbReference type="EMBL" id="JBJURJ010000011">
    <property type="protein sequence ID" value="MFM9330003.1"/>
    <property type="molecule type" value="Genomic_DNA"/>
</dbReference>
<reference evidence="1" key="1">
    <citation type="submission" date="2024-12" db="EMBL/GenBank/DDBJ databases">
        <authorList>
            <person name="Wu N."/>
        </authorList>
    </citation>
    <scope>NUCLEOTIDE SEQUENCE</scope>
    <source>
        <strain evidence="1">P15</strain>
    </source>
</reference>
<organism evidence="1 2">
    <name type="scientific">Paenibacillus mesotrionivorans</name>
    <dbReference type="NCBI Taxonomy" id="3160968"/>
    <lineage>
        <taxon>Bacteria</taxon>
        <taxon>Bacillati</taxon>
        <taxon>Bacillota</taxon>
        <taxon>Bacilli</taxon>
        <taxon>Bacillales</taxon>
        <taxon>Paenibacillaceae</taxon>
        <taxon>Paenibacillus</taxon>
    </lineage>
</organism>
<comment type="caution">
    <text evidence="1">The sequence shown here is derived from an EMBL/GenBank/DDBJ whole genome shotgun (WGS) entry which is preliminary data.</text>
</comment>
<protein>
    <submittedName>
        <fullName evidence="1">Helix-turn-helix domain-containing protein</fullName>
    </submittedName>
</protein>
<evidence type="ECO:0000313" key="1">
    <source>
        <dbReference type="EMBL" id="MFM9330003.1"/>
    </source>
</evidence>
<dbReference type="Proteomes" id="UP001631969">
    <property type="component" value="Unassembled WGS sequence"/>
</dbReference>
<accession>A0ACC7NZ22</accession>
<sequence length="779" mass="89007">MNRSVSSAENRWMKKVITGLIMFLFLIITVSAVLFYLIFTDDLKDRLIRTNVELLEHMEQKLELVLKNVDNEALQLIQYEEVRKFFDDDLPQGERTDNDYRVGNHIDRLIHSDEYLFSVDMYSYSQDRLVSGDILTEELRVRDYSWIGRFSQFDGYSDWLGSRKVLLRNSNFPIYRNVVTFVRTYPMIHSSGYRKGAVAFNLKAELLLPLIHHEQDAQGVSLVLDKDGVVVIHPDESSLGESWSSTPFVAEMAAMDKRSGYFKATVNNKASTVFYKVNPYTGWRIVRVVSEIELNKPLIVIRNSLTVLSALILLLAAVLAFAVGRWTFKPLDRFMETITAKLNALAPHPAGDAGGDGLKLLESRFEDILVKSEQLQQQVRDTKPILKWQLVMELLSDYKINISNTRQYMDMLGMELDMNRFVVLAAEFDQRSEPLTPRDIHLYNYALCNVAEELIQAEGKGVAIELENGRCAILMSFQDGDGEDELRAGVVAELIKNYVAENFKRTVTIGVGGLAETPGEIHLSFKQACNVLAYRLILGTNTVITQDDVQGEESAPFYRLVMMTDGIMDSLKLLDGDKLKTQIDRWFLAFTQYGVPPELIRQMSLQCLMKAAVVAGEAGIEPEQFRLPQEMRDSLNQHDNLEDMKGFILSALRECMEQIRHKRSSREKNDLVVKVLDYIHANFSRADLSLNMLADEFHVSVSHLSKLFKEQTESNFIDYLMNLRMIQARRLLVETDAKIRDIAEAVGYSNVNTFIRIFKKLTVLTPSEYREQALGKQNP</sequence>